<evidence type="ECO:0000313" key="2">
    <source>
        <dbReference type="EMBL" id="KAH0541528.1"/>
    </source>
</evidence>
<gene>
    <name evidence="2" type="ORF">FGG08_004003</name>
</gene>
<dbReference type="PANTHER" id="PTHR40625">
    <property type="entry name" value="GTP-BINDING PROTEIN ESDC-RELATED"/>
    <property type="match status" value="1"/>
</dbReference>
<dbReference type="AlphaFoldDB" id="A0A9P8I1C4"/>
<feature type="compositionally biased region" description="Polar residues" evidence="1">
    <location>
        <begin position="129"/>
        <end position="138"/>
    </location>
</feature>
<dbReference type="SUPFAM" id="SSF81296">
    <property type="entry name" value="E set domains"/>
    <property type="match status" value="1"/>
</dbReference>
<dbReference type="PANTHER" id="PTHR40625:SF1">
    <property type="entry name" value="AMP-ACTIVATED PROTEIN KINASE GLYCOGEN-BINDING DOMAIN-CONTAINING PROTEIN"/>
    <property type="match status" value="1"/>
</dbReference>
<feature type="compositionally biased region" description="Polar residues" evidence="1">
    <location>
        <begin position="266"/>
        <end position="293"/>
    </location>
</feature>
<evidence type="ECO:0000256" key="1">
    <source>
        <dbReference type="SAM" id="MobiDB-lite"/>
    </source>
</evidence>
<keyword evidence="3" id="KW-1185">Reference proteome</keyword>
<comment type="caution">
    <text evidence="2">The sequence shown here is derived from an EMBL/GenBank/DDBJ whole genome shotgun (WGS) entry which is preliminary data.</text>
</comment>
<dbReference type="EMBL" id="JAGHQL010000076">
    <property type="protein sequence ID" value="KAH0541528.1"/>
    <property type="molecule type" value="Genomic_DNA"/>
</dbReference>
<dbReference type="OrthoDB" id="5422351at2759"/>
<dbReference type="InterPro" id="IPR014756">
    <property type="entry name" value="Ig_E-set"/>
</dbReference>
<dbReference type="InterPro" id="IPR013783">
    <property type="entry name" value="Ig-like_fold"/>
</dbReference>
<feature type="region of interest" description="Disordered" evidence="1">
    <location>
        <begin position="265"/>
        <end position="306"/>
    </location>
</feature>
<protein>
    <submittedName>
        <fullName evidence="2">Uncharacterized protein</fullName>
    </submittedName>
</protein>
<sequence>MDPNTALFTFMLQTPPNINSAHLVGSWDNFKKRYPMEKDVRKGRGHWKGCHTFENIICDGELDVRGRKRDGGLKMGGKYWYYFELDGEIEIHNPTQPSTNSCPFLPGQPTNILDVPIETGSEHHRNHGRSSSLGQLTLNPADKYTQPRPAPKPKPPRLSTSPASLRRRPVSPWRARQGHSSPIPSGSPSAKARNSPFTRKRSVTDSGAMKSFSRTNSLRAAFLNTRGSDNESERDYGGETRDLKIGNPVLISRSDEGRHCIPISAFSRTPSPTSPASVLPQTHSPIRSGNPTETRPPKSPLRFHPVVPSVDVSPVRATSRDLSPSRNPILDLPLPPLPVEIIVEEDENEDFDLDFQASPEPEYVIPTALKPPPPRKPSFNEDSSSECLSPNIPDMTFGHHTALKPEPLHIRERIPRMDQEPRSHFSIYSNSSAAYSPSSANTLNSPMSAYFSSINGDSSVPDSPCELPTPFGSEFAEEDLTDMRNTSRRLVDDNDQELALGGLRINTGDSKRKAACFGFPTFKGYSLPEEENSSQDTLRKTATLGVSQETSRTTFGPAGDGEFLQSLSESEQGLSTLEELLNDLGYLGDSII</sequence>
<dbReference type="Gene3D" id="2.60.40.10">
    <property type="entry name" value="Immunoglobulins"/>
    <property type="match status" value="1"/>
</dbReference>
<organism evidence="2 3">
    <name type="scientific">Glutinoglossum americanum</name>
    <dbReference type="NCBI Taxonomy" id="1670608"/>
    <lineage>
        <taxon>Eukaryota</taxon>
        <taxon>Fungi</taxon>
        <taxon>Dikarya</taxon>
        <taxon>Ascomycota</taxon>
        <taxon>Pezizomycotina</taxon>
        <taxon>Geoglossomycetes</taxon>
        <taxon>Geoglossales</taxon>
        <taxon>Geoglossaceae</taxon>
        <taxon>Glutinoglossum</taxon>
    </lineage>
</organism>
<name>A0A9P8I1C4_9PEZI</name>
<accession>A0A9P8I1C4</accession>
<feature type="compositionally biased region" description="Low complexity" evidence="1">
    <location>
        <begin position="180"/>
        <end position="189"/>
    </location>
</feature>
<feature type="region of interest" description="Disordered" evidence="1">
    <location>
        <begin position="223"/>
        <end position="242"/>
    </location>
</feature>
<evidence type="ECO:0000313" key="3">
    <source>
        <dbReference type="Proteomes" id="UP000698800"/>
    </source>
</evidence>
<feature type="compositionally biased region" description="Basic and acidic residues" evidence="1">
    <location>
        <begin position="228"/>
        <end position="242"/>
    </location>
</feature>
<feature type="region of interest" description="Disordered" evidence="1">
    <location>
        <begin position="120"/>
        <end position="212"/>
    </location>
</feature>
<proteinExistence type="predicted"/>
<reference evidence="2" key="1">
    <citation type="submission" date="2021-03" db="EMBL/GenBank/DDBJ databases">
        <title>Comparative genomics and phylogenomic investigation of the class Geoglossomycetes provide insights into ecological specialization and systematics.</title>
        <authorList>
            <person name="Melie T."/>
            <person name="Pirro S."/>
            <person name="Miller A.N."/>
            <person name="Quandt A."/>
        </authorList>
    </citation>
    <scope>NUCLEOTIDE SEQUENCE</scope>
    <source>
        <strain evidence="2">GBOQ0MN5Z8</strain>
    </source>
</reference>
<dbReference type="Proteomes" id="UP000698800">
    <property type="component" value="Unassembled WGS sequence"/>
</dbReference>